<dbReference type="InterPro" id="IPR013083">
    <property type="entry name" value="Znf_RING/FYVE/PHD"/>
</dbReference>
<evidence type="ECO:0000256" key="2">
    <source>
        <dbReference type="ARBA" id="ARBA00022771"/>
    </source>
</evidence>
<sequence length="185" mass="20804">MLQNALMWTIIAGGLLGVVGVAATASHTLAASFFLAVLPFLVFAGLTIINARNSAKRSDEHVNRHVLRVSRSVYERLDPEVLQLFLSDRDFTSSDYERLMQLENFNEKKHDGASESDIRRLPVVRMTEQMRRASKHPACSICLVNFEVGTHVRMMPCFHHFHPGCIDPWLKDKAQCPICKCPAIG</sequence>
<dbReference type="GO" id="GO:0008270">
    <property type="term" value="F:zinc ion binding"/>
    <property type="evidence" value="ECO:0007669"/>
    <property type="project" value="UniProtKB-KW"/>
</dbReference>
<keyword evidence="2 4" id="KW-0863">Zinc-finger</keyword>
<evidence type="ECO:0000259" key="6">
    <source>
        <dbReference type="PROSITE" id="PS50089"/>
    </source>
</evidence>
<dbReference type="OrthoDB" id="272091at2759"/>
<dbReference type="Proteomes" id="UP000794436">
    <property type="component" value="Unassembled WGS sequence"/>
</dbReference>
<organism evidence="7 8">
    <name type="scientific">Pythium oligandrum</name>
    <name type="common">Mycoparasitic fungus</name>
    <dbReference type="NCBI Taxonomy" id="41045"/>
    <lineage>
        <taxon>Eukaryota</taxon>
        <taxon>Sar</taxon>
        <taxon>Stramenopiles</taxon>
        <taxon>Oomycota</taxon>
        <taxon>Peronosporomycetes</taxon>
        <taxon>Pythiales</taxon>
        <taxon>Pythiaceae</taxon>
        <taxon>Pythium</taxon>
    </lineage>
</organism>
<dbReference type="GO" id="GO:0061630">
    <property type="term" value="F:ubiquitin protein ligase activity"/>
    <property type="evidence" value="ECO:0007669"/>
    <property type="project" value="TreeGrafter"/>
</dbReference>
<dbReference type="EMBL" id="SPLM01000002">
    <property type="protein sequence ID" value="TMW68418.1"/>
    <property type="molecule type" value="Genomic_DNA"/>
</dbReference>
<dbReference type="InterPro" id="IPR001841">
    <property type="entry name" value="Znf_RING"/>
</dbReference>
<name>A0A8K1CT34_PYTOL</name>
<dbReference type="PANTHER" id="PTHR45931">
    <property type="entry name" value="SI:CH211-59O9.10"/>
    <property type="match status" value="1"/>
</dbReference>
<dbReference type="CDD" id="cd16454">
    <property type="entry name" value="RING-H2_PA-TM-RING"/>
    <property type="match status" value="1"/>
</dbReference>
<evidence type="ECO:0000256" key="1">
    <source>
        <dbReference type="ARBA" id="ARBA00022723"/>
    </source>
</evidence>
<dbReference type="AlphaFoldDB" id="A0A8K1CT34"/>
<keyword evidence="3" id="KW-0862">Zinc</keyword>
<protein>
    <recommendedName>
        <fullName evidence="6">RING-type domain-containing protein</fullName>
    </recommendedName>
</protein>
<dbReference type="InterPro" id="IPR051834">
    <property type="entry name" value="RING_finger_E3_ligase"/>
</dbReference>
<evidence type="ECO:0000256" key="4">
    <source>
        <dbReference type="PROSITE-ProRule" id="PRU00175"/>
    </source>
</evidence>
<feature type="transmembrane region" description="Helical" evidence="5">
    <location>
        <begin position="29"/>
        <end position="49"/>
    </location>
</feature>
<gene>
    <name evidence="7" type="ORF">Poli38472_005886</name>
</gene>
<feature type="transmembrane region" description="Helical" evidence="5">
    <location>
        <begin position="5"/>
        <end position="23"/>
    </location>
</feature>
<dbReference type="GO" id="GO:0006511">
    <property type="term" value="P:ubiquitin-dependent protein catabolic process"/>
    <property type="evidence" value="ECO:0007669"/>
    <property type="project" value="TreeGrafter"/>
</dbReference>
<keyword evidence="5" id="KW-1133">Transmembrane helix</keyword>
<keyword evidence="1" id="KW-0479">Metal-binding</keyword>
<keyword evidence="5" id="KW-0812">Transmembrane</keyword>
<keyword evidence="5" id="KW-0472">Membrane</keyword>
<evidence type="ECO:0000256" key="5">
    <source>
        <dbReference type="SAM" id="Phobius"/>
    </source>
</evidence>
<dbReference type="GO" id="GO:0005634">
    <property type="term" value="C:nucleus"/>
    <property type="evidence" value="ECO:0007669"/>
    <property type="project" value="TreeGrafter"/>
</dbReference>
<keyword evidence="8" id="KW-1185">Reference proteome</keyword>
<dbReference type="PANTHER" id="PTHR45931:SF3">
    <property type="entry name" value="RING ZINC FINGER-CONTAINING PROTEIN"/>
    <property type="match status" value="1"/>
</dbReference>
<feature type="domain" description="RING-type" evidence="6">
    <location>
        <begin position="139"/>
        <end position="180"/>
    </location>
</feature>
<comment type="caution">
    <text evidence="7">The sequence shown here is derived from an EMBL/GenBank/DDBJ whole genome shotgun (WGS) entry which is preliminary data.</text>
</comment>
<accession>A0A8K1CT34</accession>
<dbReference type="Pfam" id="PF13639">
    <property type="entry name" value="zf-RING_2"/>
    <property type="match status" value="1"/>
</dbReference>
<dbReference type="SUPFAM" id="SSF57850">
    <property type="entry name" value="RING/U-box"/>
    <property type="match status" value="1"/>
</dbReference>
<evidence type="ECO:0000256" key="3">
    <source>
        <dbReference type="ARBA" id="ARBA00022833"/>
    </source>
</evidence>
<dbReference type="Gene3D" id="3.30.40.10">
    <property type="entry name" value="Zinc/RING finger domain, C3HC4 (zinc finger)"/>
    <property type="match status" value="1"/>
</dbReference>
<dbReference type="SMART" id="SM00184">
    <property type="entry name" value="RING"/>
    <property type="match status" value="1"/>
</dbReference>
<reference evidence="7" key="1">
    <citation type="submission" date="2019-03" db="EMBL/GenBank/DDBJ databases">
        <title>Long read genome sequence of the mycoparasitic Pythium oligandrum ATCC 38472 isolated from sugarbeet rhizosphere.</title>
        <authorList>
            <person name="Gaulin E."/>
        </authorList>
    </citation>
    <scope>NUCLEOTIDE SEQUENCE</scope>
    <source>
        <strain evidence="7">ATCC 38472_TT</strain>
    </source>
</reference>
<evidence type="ECO:0000313" key="7">
    <source>
        <dbReference type="EMBL" id="TMW68418.1"/>
    </source>
</evidence>
<proteinExistence type="predicted"/>
<evidence type="ECO:0000313" key="8">
    <source>
        <dbReference type="Proteomes" id="UP000794436"/>
    </source>
</evidence>
<dbReference type="PROSITE" id="PS50089">
    <property type="entry name" value="ZF_RING_2"/>
    <property type="match status" value="1"/>
</dbReference>